<dbReference type="KEGG" id="pfy:PFICI_06091"/>
<dbReference type="eggNOG" id="ENOG502SCFP">
    <property type="taxonomic scope" value="Eukaryota"/>
</dbReference>
<dbReference type="Proteomes" id="UP000030651">
    <property type="component" value="Unassembled WGS sequence"/>
</dbReference>
<dbReference type="OrthoDB" id="5364416at2759"/>
<dbReference type="Pfam" id="PF13563">
    <property type="entry name" value="2_5_RNA_ligase2"/>
    <property type="match status" value="1"/>
</dbReference>
<evidence type="ECO:0000313" key="2">
    <source>
        <dbReference type="EMBL" id="ETS81089.1"/>
    </source>
</evidence>
<gene>
    <name evidence="2" type="ORF">PFICI_06091</name>
</gene>
<dbReference type="HOGENOM" id="CLU_075843_0_0_1"/>
<dbReference type="InParanoid" id="W3X503"/>
<sequence>MPQSTWASIARGPHATPPSPTVLLGQQSTQHHDLHMRAPCQSGDPNGRPIHPPQSSMDQQMALPRQRKDAHRPRTGPPRARPEQNGSKDANTYEEEEEDCYVLTLLTDGQHNAEMSALRRQWFPAKLRKVDAHVTLFHALPASRLEQVRADIGAVAARTARFPVRAQPRGVFRMGKGVGVEMDRESLARVRALREGLRVRWNNEEREVDQDGTDHGEGGWLSEQDARRGWKGHYTVMNKENDRARMEACYKELSHDWKGSKGVVGGLTLWKYDKGWWKKSQDFHFKD</sequence>
<dbReference type="EMBL" id="KI912112">
    <property type="protein sequence ID" value="ETS81089.1"/>
    <property type="molecule type" value="Genomic_DNA"/>
</dbReference>
<reference evidence="3" key="1">
    <citation type="journal article" date="2015" name="BMC Genomics">
        <title>Genomic and transcriptomic analysis of the endophytic fungus Pestalotiopsis fici reveals its lifestyle and high potential for synthesis of natural products.</title>
        <authorList>
            <person name="Wang X."/>
            <person name="Zhang X."/>
            <person name="Liu L."/>
            <person name="Xiang M."/>
            <person name="Wang W."/>
            <person name="Sun X."/>
            <person name="Che Y."/>
            <person name="Guo L."/>
            <person name="Liu G."/>
            <person name="Guo L."/>
            <person name="Wang C."/>
            <person name="Yin W.B."/>
            <person name="Stadler M."/>
            <person name="Zhang X."/>
            <person name="Liu X."/>
        </authorList>
    </citation>
    <scope>NUCLEOTIDE SEQUENCE [LARGE SCALE GENOMIC DNA]</scope>
    <source>
        <strain evidence="3">W106-1 / CGMCC3.15140</strain>
    </source>
</reference>
<organism evidence="2 3">
    <name type="scientific">Pestalotiopsis fici (strain W106-1 / CGMCC3.15140)</name>
    <dbReference type="NCBI Taxonomy" id="1229662"/>
    <lineage>
        <taxon>Eukaryota</taxon>
        <taxon>Fungi</taxon>
        <taxon>Dikarya</taxon>
        <taxon>Ascomycota</taxon>
        <taxon>Pezizomycotina</taxon>
        <taxon>Sordariomycetes</taxon>
        <taxon>Xylariomycetidae</taxon>
        <taxon>Amphisphaeriales</taxon>
        <taxon>Sporocadaceae</taxon>
        <taxon>Pestalotiopsis</taxon>
    </lineage>
</organism>
<proteinExistence type="predicted"/>
<evidence type="ECO:0000313" key="3">
    <source>
        <dbReference type="Proteomes" id="UP000030651"/>
    </source>
</evidence>
<accession>W3X503</accession>
<feature type="region of interest" description="Disordered" evidence="1">
    <location>
        <begin position="1"/>
        <end position="95"/>
    </location>
</feature>
<keyword evidence="3" id="KW-1185">Reference proteome</keyword>
<dbReference type="GeneID" id="19271104"/>
<protein>
    <submittedName>
        <fullName evidence="2">Uncharacterized protein</fullName>
    </submittedName>
</protein>
<dbReference type="Gene3D" id="3.90.1140.10">
    <property type="entry name" value="Cyclic phosphodiesterase"/>
    <property type="match status" value="1"/>
</dbReference>
<name>W3X503_PESFW</name>
<evidence type="ECO:0000256" key="1">
    <source>
        <dbReference type="SAM" id="MobiDB-lite"/>
    </source>
</evidence>
<dbReference type="AlphaFoldDB" id="W3X503"/>
<dbReference type="RefSeq" id="XP_007832863.1">
    <property type="nucleotide sequence ID" value="XM_007834672.1"/>
</dbReference>
<dbReference type="STRING" id="1229662.W3X503"/>